<reference evidence="2" key="1">
    <citation type="submission" date="2022-11" db="UniProtKB">
        <authorList>
            <consortium name="WormBaseParasite"/>
        </authorList>
    </citation>
    <scope>IDENTIFICATION</scope>
</reference>
<accession>A0AC34QKL0</accession>
<organism evidence="1 2">
    <name type="scientific">Panagrolaimus sp. JU765</name>
    <dbReference type="NCBI Taxonomy" id="591449"/>
    <lineage>
        <taxon>Eukaryota</taxon>
        <taxon>Metazoa</taxon>
        <taxon>Ecdysozoa</taxon>
        <taxon>Nematoda</taxon>
        <taxon>Chromadorea</taxon>
        <taxon>Rhabditida</taxon>
        <taxon>Tylenchina</taxon>
        <taxon>Panagrolaimomorpha</taxon>
        <taxon>Panagrolaimoidea</taxon>
        <taxon>Panagrolaimidae</taxon>
        <taxon>Panagrolaimus</taxon>
    </lineage>
</organism>
<evidence type="ECO:0000313" key="1">
    <source>
        <dbReference type="Proteomes" id="UP000887576"/>
    </source>
</evidence>
<dbReference type="Proteomes" id="UP000887576">
    <property type="component" value="Unplaced"/>
</dbReference>
<proteinExistence type="predicted"/>
<name>A0AC34QKL0_9BILA</name>
<evidence type="ECO:0000313" key="2">
    <source>
        <dbReference type="WBParaSite" id="JU765_v2.g17231.t1"/>
    </source>
</evidence>
<sequence length="174" mass="20575">MVMTKGIISKAIQNNYELLAEHIKTKEIPILCVVTRCEDDIPMNRWVDENKDVFGKQYKMKFTNMIGSCFAQERTGRFGEDYKRLCEESRKEVMEMIEKTCLETPHTIIQGGFVKTLKRIWNALVEIMKRPFWRRWDSDNIYTFMSFIGITVSETVELIDRINERLAVTYNVQN</sequence>
<dbReference type="WBParaSite" id="JU765_v2.g17231.t1">
    <property type="protein sequence ID" value="JU765_v2.g17231.t1"/>
    <property type="gene ID" value="JU765_v2.g17231"/>
</dbReference>
<protein>
    <submittedName>
        <fullName evidence="2">Uncharacterized protein</fullName>
    </submittedName>
</protein>